<keyword evidence="2" id="KW-0732">Signal</keyword>
<evidence type="ECO:0000256" key="1">
    <source>
        <dbReference type="SAM" id="Phobius"/>
    </source>
</evidence>
<dbReference type="InterPro" id="IPR019170">
    <property type="entry name" value="Meckelin"/>
</dbReference>
<accession>A0AAV7L1D8</accession>
<dbReference type="Proteomes" id="UP001066276">
    <property type="component" value="Chromosome 12"/>
</dbReference>
<feature type="transmembrane region" description="Helical" evidence="1">
    <location>
        <begin position="471"/>
        <end position="500"/>
    </location>
</feature>
<evidence type="ECO:0000313" key="4">
    <source>
        <dbReference type="Proteomes" id="UP001066276"/>
    </source>
</evidence>
<dbReference type="GO" id="GO:0060271">
    <property type="term" value="P:cilium assembly"/>
    <property type="evidence" value="ECO:0007669"/>
    <property type="project" value="InterPro"/>
</dbReference>
<keyword evidence="1" id="KW-1133">Transmembrane helix</keyword>
<feature type="transmembrane region" description="Helical" evidence="1">
    <location>
        <begin position="866"/>
        <end position="889"/>
    </location>
</feature>
<comment type="caution">
    <text evidence="3">The sequence shown here is derived from an EMBL/GenBank/DDBJ whole genome shotgun (WGS) entry which is preliminary data.</text>
</comment>
<evidence type="ECO:0008006" key="5">
    <source>
        <dbReference type="Google" id="ProtNLM"/>
    </source>
</evidence>
<organism evidence="3 4">
    <name type="scientific">Pleurodeles waltl</name>
    <name type="common">Iberian ribbed newt</name>
    <dbReference type="NCBI Taxonomy" id="8319"/>
    <lineage>
        <taxon>Eukaryota</taxon>
        <taxon>Metazoa</taxon>
        <taxon>Chordata</taxon>
        <taxon>Craniata</taxon>
        <taxon>Vertebrata</taxon>
        <taxon>Euteleostomi</taxon>
        <taxon>Amphibia</taxon>
        <taxon>Batrachia</taxon>
        <taxon>Caudata</taxon>
        <taxon>Salamandroidea</taxon>
        <taxon>Salamandridae</taxon>
        <taxon>Pleurodelinae</taxon>
        <taxon>Pleurodeles</taxon>
    </lineage>
</organism>
<dbReference type="EMBL" id="JANPWB010000016">
    <property type="protein sequence ID" value="KAJ1084250.1"/>
    <property type="molecule type" value="Genomic_DNA"/>
</dbReference>
<evidence type="ECO:0000256" key="2">
    <source>
        <dbReference type="SAM" id="SignalP"/>
    </source>
</evidence>
<dbReference type="PANTHER" id="PTHR21274">
    <property type="entry name" value="MECKELIN"/>
    <property type="match status" value="1"/>
</dbReference>
<keyword evidence="4" id="KW-1185">Reference proteome</keyword>
<dbReference type="PANTHER" id="PTHR21274:SF1">
    <property type="entry name" value="TRANSMEMBRANE PROTEIN 67"/>
    <property type="match status" value="1"/>
</dbReference>
<feature type="transmembrane region" description="Helical" evidence="1">
    <location>
        <begin position="638"/>
        <end position="664"/>
    </location>
</feature>
<dbReference type="AlphaFoldDB" id="A0AAV7L1D8"/>
<feature type="transmembrane region" description="Helical" evidence="1">
    <location>
        <begin position="599"/>
        <end position="618"/>
    </location>
</feature>
<gene>
    <name evidence="3" type="ORF">NDU88_004402</name>
</gene>
<evidence type="ECO:0000313" key="3">
    <source>
        <dbReference type="EMBL" id="KAJ1084250.1"/>
    </source>
</evidence>
<sequence length="905" mass="99944">MHPFRGTVACLVLLLPSLGFAQTSIPLTQPASCGTTQFFNTATLECSSCGASSIRSADGLKCTCASGFREVNKGSPLVDCTSCAGRTVSLDRRLCLQCLNTSCSCGAGSVRDENIIAGTAACTTCQNPTTPNAAGNRCVLCQETFTNAIQTDCSCNSDNVSGGLCLAEKVGTQKGSTLWENTFLQSSALACKNYKNVTACQMFLNMVIMNALSSNNDAFSIYNSISSDYLPRVNYSSTGAALGTTAPTTLTFQRDATIKIQVAKYDVRGNFLGWEEVTGGTLQLCPDTQSTLNAAYTFGTSYNQSCTIAVSSLLQRFPEPVFYQPYLQYAGSSGTPLLWPIPVQNTNTQSGRQAVTRFFLVDGISGRTGNLNNPPTTVTIATSLVLSIYLPMPTTTRTDPPFMLSVNYEKVNNNTSAQVAFAVVYSQASGNYKLNTDISLGVLGSLAFLYAILEITSWTRRSGSPIIDLKVIAKFFAFLAGSLGNTFFLIVYGTAVYWLIVFKGQRGSVDVTLPPAGGQVERDFIIYVSCAFALKALELIHLLVTQLTVSIFLIDWEKSKDRPLGNAEKGKSSVSFWRTILIANEWNELQTQRKLRPTLQLFAVLLLLEVIGLKNLAAKDLNLDLHPEDGTYLASWSIILRFGISVSMWLAVGLVQIIFFVGIYERFVEDKIHQFVDLCSISNISVFILKHKCYGFYIHGRSVHGQADVSMESMLAHLKKEEENLCPLRGLEPGSEMQTFEVLLSERVRLQYEKIMQPLLEQAPTGMKARMEGNPLLEQRIKTYYTFNRFLSAFLEHVYKDMDYLVKDKMFLERVMGMEFQQPTEKSFLYNDDSANFSKILFYGNELVLLLFDTLLFSVIDMGATNFVLAAIITFIIQKIIVVLCSTIARKNLSKQTMVEEQFLI</sequence>
<reference evidence="3" key="1">
    <citation type="journal article" date="2022" name="bioRxiv">
        <title>Sequencing and chromosome-scale assembly of the giantPleurodeles waltlgenome.</title>
        <authorList>
            <person name="Brown T."/>
            <person name="Elewa A."/>
            <person name="Iarovenko S."/>
            <person name="Subramanian E."/>
            <person name="Araus A.J."/>
            <person name="Petzold A."/>
            <person name="Susuki M."/>
            <person name="Suzuki K.-i.T."/>
            <person name="Hayashi T."/>
            <person name="Toyoda A."/>
            <person name="Oliveira C."/>
            <person name="Osipova E."/>
            <person name="Leigh N.D."/>
            <person name="Simon A."/>
            <person name="Yun M.H."/>
        </authorList>
    </citation>
    <scope>NUCLEOTIDE SEQUENCE</scope>
    <source>
        <strain evidence="3">20211129_DDA</strain>
        <tissue evidence="3">Liver</tissue>
    </source>
</reference>
<feature type="transmembrane region" description="Helical" evidence="1">
    <location>
        <begin position="840"/>
        <end position="860"/>
    </location>
</feature>
<feature type="signal peptide" evidence="2">
    <location>
        <begin position="1"/>
        <end position="21"/>
    </location>
</feature>
<dbReference type="Pfam" id="PF09773">
    <property type="entry name" value="Meckelin"/>
    <property type="match status" value="1"/>
</dbReference>
<name>A0AAV7L1D8_PLEWA</name>
<keyword evidence="1" id="KW-0812">Transmembrane</keyword>
<dbReference type="GO" id="GO:0036038">
    <property type="term" value="C:MKS complex"/>
    <property type="evidence" value="ECO:0007669"/>
    <property type="project" value="InterPro"/>
</dbReference>
<proteinExistence type="predicted"/>
<protein>
    <recommendedName>
        <fullName evidence="5">Meckelin</fullName>
    </recommendedName>
</protein>
<keyword evidence="1" id="KW-0472">Membrane</keyword>
<feature type="chain" id="PRO_5043686820" description="Meckelin" evidence="2">
    <location>
        <begin position="22"/>
        <end position="905"/>
    </location>
</feature>